<keyword evidence="3" id="KW-1003">Cell membrane</keyword>
<feature type="transmembrane region" description="Helical" evidence="7">
    <location>
        <begin position="6"/>
        <end position="23"/>
    </location>
</feature>
<feature type="transmembrane region" description="Helical" evidence="7">
    <location>
        <begin position="223"/>
        <end position="242"/>
    </location>
</feature>
<evidence type="ECO:0000256" key="7">
    <source>
        <dbReference type="SAM" id="Phobius"/>
    </source>
</evidence>
<protein>
    <submittedName>
        <fullName evidence="10">A24 family peptidase</fullName>
    </submittedName>
</protein>
<organism evidence="10 11">
    <name type="scientific">Clostridium subterminale</name>
    <dbReference type="NCBI Taxonomy" id="1550"/>
    <lineage>
        <taxon>Bacteria</taxon>
        <taxon>Bacillati</taxon>
        <taxon>Bacillota</taxon>
        <taxon>Clostridia</taxon>
        <taxon>Eubacteriales</taxon>
        <taxon>Clostridiaceae</taxon>
        <taxon>Clostridium</taxon>
    </lineage>
</organism>
<dbReference type="EMBL" id="BAAACI010000007">
    <property type="protein sequence ID" value="GAA0777242.1"/>
    <property type="molecule type" value="Genomic_DNA"/>
</dbReference>
<evidence type="ECO:0000313" key="11">
    <source>
        <dbReference type="Proteomes" id="UP001501047"/>
    </source>
</evidence>
<feature type="domain" description="Prepilin peptidase A24 N-terminal" evidence="9">
    <location>
        <begin position="7"/>
        <end position="89"/>
    </location>
</feature>
<feature type="transmembrane region" description="Helical" evidence="7">
    <location>
        <begin position="191"/>
        <end position="211"/>
    </location>
</feature>
<evidence type="ECO:0000256" key="4">
    <source>
        <dbReference type="ARBA" id="ARBA00022692"/>
    </source>
</evidence>
<reference evidence="11" key="1">
    <citation type="journal article" date="2019" name="Int. J. Syst. Evol. Microbiol.">
        <title>The Global Catalogue of Microorganisms (GCM) 10K type strain sequencing project: providing services to taxonomists for standard genome sequencing and annotation.</title>
        <authorList>
            <consortium name="The Broad Institute Genomics Platform"/>
            <consortium name="The Broad Institute Genome Sequencing Center for Infectious Disease"/>
            <person name="Wu L."/>
            <person name="Ma J."/>
        </authorList>
    </citation>
    <scope>NUCLEOTIDE SEQUENCE [LARGE SCALE GENOMIC DNA]</scope>
    <source>
        <strain evidence="11">JCM 1417</strain>
    </source>
</reference>
<keyword evidence="6 7" id="KW-0472">Membrane</keyword>
<dbReference type="InterPro" id="IPR000045">
    <property type="entry name" value="Prepilin_IV_endopep_pep"/>
</dbReference>
<keyword evidence="4 7" id="KW-0812">Transmembrane</keyword>
<comment type="similarity">
    <text evidence="2">Belongs to the peptidase A24 family.</text>
</comment>
<evidence type="ECO:0000256" key="6">
    <source>
        <dbReference type="ARBA" id="ARBA00023136"/>
    </source>
</evidence>
<dbReference type="Pfam" id="PF01478">
    <property type="entry name" value="Peptidase_A24"/>
    <property type="match status" value="1"/>
</dbReference>
<dbReference type="PANTHER" id="PTHR30487:SF0">
    <property type="entry name" value="PREPILIN LEADER PEPTIDASE_N-METHYLTRANSFERASE-RELATED"/>
    <property type="match status" value="1"/>
</dbReference>
<comment type="subcellular location">
    <subcellularLocation>
        <location evidence="1">Cell membrane</location>
        <topology evidence="1">Multi-pass membrane protein</topology>
    </subcellularLocation>
</comment>
<keyword evidence="11" id="KW-1185">Reference proteome</keyword>
<evidence type="ECO:0000256" key="5">
    <source>
        <dbReference type="ARBA" id="ARBA00022989"/>
    </source>
</evidence>
<evidence type="ECO:0000259" key="8">
    <source>
        <dbReference type="Pfam" id="PF01478"/>
    </source>
</evidence>
<evidence type="ECO:0000313" key="10">
    <source>
        <dbReference type="EMBL" id="GAA0777242.1"/>
    </source>
</evidence>
<dbReference type="Pfam" id="PF06750">
    <property type="entry name" value="A24_N_bact"/>
    <property type="match status" value="1"/>
</dbReference>
<proteinExistence type="inferred from homology"/>
<feature type="transmembrane region" description="Helical" evidence="7">
    <location>
        <begin position="96"/>
        <end position="114"/>
    </location>
</feature>
<evidence type="ECO:0000256" key="3">
    <source>
        <dbReference type="ARBA" id="ARBA00022475"/>
    </source>
</evidence>
<name>A0ABP3W749_CLOSU</name>
<dbReference type="InterPro" id="IPR010627">
    <property type="entry name" value="Prepilin_pept_A24_N"/>
</dbReference>
<feature type="transmembrane region" description="Helical" evidence="7">
    <location>
        <begin position="149"/>
        <end position="171"/>
    </location>
</feature>
<accession>A0ABP3W749</accession>
<dbReference type="PANTHER" id="PTHR30487">
    <property type="entry name" value="TYPE 4 PREPILIN-LIKE PROTEINS LEADER PEPTIDE-PROCESSING ENZYME"/>
    <property type="match status" value="1"/>
</dbReference>
<dbReference type="Gene3D" id="1.20.120.1220">
    <property type="match status" value="1"/>
</dbReference>
<feature type="domain" description="Prepilin type IV endopeptidase peptidase" evidence="8">
    <location>
        <begin position="101"/>
        <end position="205"/>
    </location>
</feature>
<evidence type="ECO:0000259" key="9">
    <source>
        <dbReference type="Pfam" id="PF06750"/>
    </source>
</evidence>
<comment type="caution">
    <text evidence="10">The sequence shown here is derived from an EMBL/GenBank/DDBJ whole genome shotgun (WGS) entry which is preliminary data.</text>
</comment>
<evidence type="ECO:0000256" key="1">
    <source>
        <dbReference type="ARBA" id="ARBA00004651"/>
    </source>
</evidence>
<dbReference type="RefSeq" id="WP_343827505.1">
    <property type="nucleotide sequence ID" value="NZ_BAAACI010000007.1"/>
</dbReference>
<dbReference type="Proteomes" id="UP001501047">
    <property type="component" value="Unassembled WGS sequence"/>
</dbReference>
<sequence length="245" mass="26916">MGFIVFLYGIVIGSFLNVCIYRIPNNQSLISPPSHCGNCDTRLKWKDLIPIGSYLWLKGKCRYCDSKISMRYPLVEGLTGILLVGIYLRYGIGLNFFKYSLLTLFLIVIALIDYDTTDVYSSVVYSGMAVGIIFIIIEAVGYSHSITTYIIGGLIGLGVIGLIYVLTGGMGAGDIEIAVLCGLFLGWKLEIYFLLISFIIGGSIAVTLIALKKKLKDEYIPLGPSLAMGAYIVLIIGEQYILNFI</sequence>
<keyword evidence="5 7" id="KW-1133">Transmembrane helix</keyword>
<feature type="transmembrane region" description="Helical" evidence="7">
    <location>
        <begin position="120"/>
        <end position="142"/>
    </location>
</feature>
<gene>
    <name evidence="10" type="ORF">GCM10008908_32050</name>
</gene>
<dbReference type="InterPro" id="IPR050882">
    <property type="entry name" value="Prepilin_peptidase/N-MTase"/>
</dbReference>
<evidence type="ECO:0000256" key="2">
    <source>
        <dbReference type="ARBA" id="ARBA00005801"/>
    </source>
</evidence>